<reference evidence="1 2" key="1">
    <citation type="submission" date="2019-03" db="EMBL/GenBank/DDBJ databases">
        <title>Genomic Encyclopedia of Type Strains, Phase IV (KMG-IV): sequencing the most valuable type-strain genomes for metagenomic binning, comparative biology and taxonomic classification.</title>
        <authorList>
            <person name="Goeker M."/>
        </authorList>
    </citation>
    <scope>NUCLEOTIDE SEQUENCE [LARGE SCALE GENOMIC DNA]</scope>
    <source>
        <strain evidence="1 2">DSM 20467</strain>
    </source>
</reference>
<dbReference type="RefSeq" id="WP_132548424.1">
    <property type="nucleotide sequence ID" value="NZ_SMAA01000005.1"/>
</dbReference>
<dbReference type="Proteomes" id="UP000295188">
    <property type="component" value="Unassembled WGS sequence"/>
</dbReference>
<protein>
    <recommendedName>
        <fullName evidence="3">Epoxyqueuosine reductase QueG</fullName>
    </recommendedName>
</protein>
<gene>
    <name evidence="1" type="ORF">EDC37_105134</name>
</gene>
<dbReference type="EMBL" id="SMAA01000005">
    <property type="protein sequence ID" value="TCS80063.1"/>
    <property type="molecule type" value="Genomic_DNA"/>
</dbReference>
<name>A0A4R3KAT2_9FIRM</name>
<dbReference type="PANTHER" id="PTHR42827">
    <property type="entry name" value="IRON-SULFUR CLUSTER-BINDING PROTEIN-RELATED"/>
    <property type="match status" value="1"/>
</dbReference>
<evidence type="ECO:0008006" key="3">
    <source>
        <dbReference type="Google" id="ProtNLM"/>
    </source>
</evidence>
<dbReference type="PANTHER" id="PTHR42827:SF1">
    <property type="entry name" value="IRON-SULFUR CLUSTER-BINDING PROTEIN"/>
    <property type="match status" value="1"/>
</dbReference>
<dbReference type="OrthoDB" id="9784571at2"/>
<sequence>MEELSSIIEKMICTEVAANPLEYREPIIGYADANDPLYNTLDEKIGAKQFHPQEMLPDAKTVIVYFIPFPETLIRAIRQDQHTVPIWSQYYDATNKLLDKIGKNIIKKMATFNIKGAMDPPTENFDLISLTGHWAHKASAVIAGIGTFGLNHLLITRLGSAGRLGSVVINAKIPPTSRPVSSYCLYYKNGKCRVCAEKCPSGALTTERFDRFRCNAYLDGKNIRDDQQGCPLCSSGPCADKGF</sequence>
<proteinExistence type="predicted"/>
<keyword evidence="2" id="KW-1185">Reference proteome</keyword>
<evidence type="ECO:0000313" key="2">
    <source>
        <dbReference type="Proteomes" id="UP000295188"/>
    </source>
</evidence>
<evidence type="ECO:0000313" key="1">
    <source>
        <dbReference type="EMBL" id="TCS80063.1"/>
    </source>
</evidence>
<accession>A0A4R3KAT2</accession>
<dbReference type="AlphaFoldDB" id="A0A4R3KAT2"/>
<comment type="caution">
    <text evidence="1">The sequence shown here is derived from an EMBL/GenBank/DDBJ whole genome shotgun (WGS) entry which is preliminary data.</text>
</comment>
<organism evidence="1 2">
    <name type="scientific">Pectinatus cerevisiiphilus</name>
    <dbReference type="NCBI Taxonomy" id="86956"/>
    <lineage>
        <taxon>Bacteria</taxon>
        <taxon>Bacillati</taxon>
        <taxon>Bacillota</taxon>
        <taxon>Negativicutes</taxon>
        <taxon>Selenomonadales</taxon>
        <taxon>Selenomonadaceae</taxon>
        <taxon>Pectinatus</taxon>
    </lineage>
</organism>